<keyword evidence="3" id="KW-1185">Reference proteome</keyword>
<proteinExistence type="predicted"/>
<reference evidence="2 3" key="1">
    <citation type="submission" date="2020-10" db="EMBL/GenBank/DDBJ databases">
        <title>Phylogeny of dyella-like bacteria.</title>
        <authorList>
            <person name="Fu J."/>
        </authorList>
    </citation>
    <scope>NUCLEOTIDE SEQUENCE [LARGE SCALE GENOMIC DNA]</scope>
    <source>
        <strain evidence="2 3">DHOB07</strain>
    </source>
</reference>
<dbReference type="Gene3D" id="3.60.40.10">
    <property type="entry name" value="PPM-type phosphatase domain"/>
    <property type="match status" value="1"/>
</dbReference>
<dbReference type="RefSeq" id="WP_284402088.1">
    <property type="nucleotide sequence ID" value="NZ_BSNQ01000009.1"/>
</dbReference>
<dbReference type="SUPFAM" id="SSF81606">
    <property type="entry name" value="PP2C-like"/>
    <property type="match status" value="1"/>
</dbReference>
<gene>
    <name evidence="2" type="ORF">ISP13_13685</name>
</gene>
<dbReference type="CDD" id="cd00143">
    <property type="entry name" value="PP2Cc"/>
    <property type="match status" value="1"/>
</dbReference>
<dbReference type="PROSITE" id="PS51746">
    <property type="entry name" value="PPM_2"/>
    <property type="match status" value="1"/>
</dbReference>
<comment type="caution">
    <text evidence="2">The sequence shown here is derived from an EMBL/GenBank/DDBJ whole genome shotgun (WGS) entry which is preliminary data.</text>
</comment>
<evidence type="ECO:0000259" key="1">
    <source>
        <dbReference type="PROSITE" id="PS51746"/>
    </source>
</evidence>
<dbReference type="EMBL" id="JADIKG010000012">
    <property type="protein sequence ID" value="MFK2874590.1"/>
    <property type="molecule type" value="Genomic_DNA"/>
</dbReference>
<sequence>MDDQIEIKVSPAVVAGRAKGGRPTQQDDLICLHDQDEKACLLVLADGMGGHGAGELASRLVIETALQLWKAGRWKEQAGALFLETLCQEAHQRLLQSRDVSSGAEPHSTVVCLLIKRDLAFWAHVGDSRLYRFKGRRFLGCTVDHSVMQASGHHGQQHLLLQGLGGSQAPQVEHGCMPAHASHTFVMCSDGVWAHLSTKELRTYVHRHEHEHALEEALRLVLQRGGEQGDNASLIFVRQGSISAPRQRGIYKWLALFGLKSAAKSGKMCEARDQV</sequence>
<dbReference type="SMART" id="SM00331">
    <property type="entry name" value="PP2C_SIG"/>
    <property type="match status" value="1"/>
</dbReference>
<dbReference type="Pfam" id="PF13672">
    <property type="entry name" value="PP2C_2"/>
    <property type="match status" value="1"/>
</dbReference>
<dbReference type="InterPro" id="IPR001932">
    <property type="entry name" value="PPM-type_phosphatase-like_dom"/>
</dbReference>
<dbReference type="SMART" id="SM00332">
    <property type="entry name" value="PP2Cc"/>
    <property type="match status" value="1"/>
</dbReference>
<dbReference type="InterPro" id="IPR036457">
    <property type="entry name" value="PPM-type-like_dom_sf"/>
</dbReference>
<name>A0ABW8IZ08_9GAMM</name>
<feature type="domain" description="PPM-type phosphatase" evidence="1">
    <location>
        <begin position="8"/>
        <end position="239"/>
    </location>
</feature>
<accession>A0ABW8IZ08</accession>
<evidence type="ECO:0000313" key="2">
    <source>
        <dbReference type="EMBL" id="MFK2874590.1"/>
    </source>
</evidence>
<protein>
    <submittedName>
        <fullName evidence="2">Serine/threonine-protein phosphatase</fullName>
    </submittedName>
</protein>
<evidence type="ECO:0000313" key="3">
    <source>
        <dbReference type="Proteomes" id="UP001620405"/>
    </source>
</evidence>
<organism evidence="2 3">
    <name type="scientific">Dyella lipolytica</name>
    <dbReference type="NCBI Taxonomy" id="1867835"/>
    <lineage>
        <taxon>Bacteria</taxon>
        <taxon>Pseudomonadati</taxon>
        <taxon>Pseudomonadota</taxon>
        <taxon>Gammaproteobacteria</taxon>
        <taxon>Lysobacterales</taxon>
        <taxon>Rhodanobacteraceae</taxon>
        <taxon>Dyella</taxon>
    </lineage>
</organism>
<dbReference type="Proteomes" id="UP001620405">
    <property type="component" value="Unassembled WGS sequence"/>
</dbReference>